<reference evidence="3" key="2">
    <citation type="submission" date="2016-03" db="EMBL/GenBank/DDBJ databases">
        <authorList>
            <person name="Ploux O."/>
        </authorList>
    </citation>
    <scope>NUCLEOTIDE SEQUENCE</scope>
    <source>
        <strain evidence="3">NBRC 105008</strain>
    </source>
</reference>
<dbReference type="Proteomes" id="UP000093226">
    <property type="component" value="Unassembled WGS sequence"/>
</dbReference>
<reference evidence="5" key="1">
    <citation type="submission" date="2016-03" db="EMBL/GenBank/DDBJ databases">
        <title>Draft genome sequence of Paenibacillus glacialis DSM 22343.</title>
        <authorList>
            <person name="Shin S.-K."/>
            <person name="Yi H."/>
        </authorList>
    </citation>
    <scope>NUCLEOTIDE SEQUENCE [LARGE SCALE GENOMIC DNA]</scope>
    <source>
        <strain evidence="5">NBRC 105008</strain>
    </source>
</reference>
<feature type="domain" description="DUF5013" evidence="1">
    <location>
        <begin position="240"/>
        <end position="393"/>
    </location>
</feature>
<sequence>MKFLKYKLYVVILLGIVLSIFSCTNADEYLKFTEGGPISYTGKIDSLKFFPGRDRVKVEGLIISDPKVSELRVYWNSKRDSAVVAINRTSGIDAVSKIIENLPENIYNFEVKTFDAKGNGSVSQSVSAQTYGARYQASLTDRKIVTSKLSSDFSLTIDFATMDLTTGAFATEIVYTDGSNVEHTVTVPVTQNQLVVTNYKIGSKFKQRSLFLPVKNAIDIFYTDFVSKDPQVIDLTYLIKNNKRPFLTSSTDGGRWGTLADWTTNDACKNHGGYGGWDGGCCGNPPGTINLESGWGAPVITNGKIYQTITLDAGTYIFNAPLLASGSGLNSGYTTADYVYLAVAKGTVMPDSSGGALETNSATLGFKRIVNTMNSESAVITFTITQSQQITLGISTTQGDQRYGHFLSFSLFKKNN</sequence>
<protein>
    <recommendedName>
        <fullName evidence="1">DUF5013 domain-containing protein</fullName>
    </recommendedName>
</protein>
<evidence type="ECO:0000313" key="6">
    <source>
        <dbReference type="Proteomes" id="UP000182367"/>
    </source>
</evidence>
<dbReference type="PROSITE" id="PS51257">
    <property type="entry name" value="PROKAR_LIPOPROTEIN"/>
    <property type="match status" value="1"/>
</dbReference>
<evidence type="ECO:0000313" key="2">
    <source>
        <dbReference type="EMBL" id="GEL10623.1"/>
    </source>
</evidence>
<dbReference type="AlphaFoldDB" id="A0A1B9DPG4"/>
<dbReference type="Proteomes" id="UP000182367">
    <property type="component" value="Unassembled WGS sequence"/>
</dbReference>
<dbReference type="InterPro" id="IPR032181">
    <property type="entry name" value="DUF5013"/>
</dbReference>
<dbReference type="Pfam" id="PF16405">
    <property type="entry name" value="DUF5013"/>
    <property type="match status" value="1"/>
</dbReference>
<dbReference type="STRING" id="551990.SAMN05192550_0335"/>
<evidence type="ECO:0000313" key="5">
    <source>
        <dbReference type="Proteomes" id="UP000093226"/>
    </source>
</evidence>
<dbReference type="EMBL" id="BJVF01000001">
    <property type="protein sequence ID" value="GEL10623.1"/>
    <property type="molecule type" value="Genomic_DNA"/>
</dbReference>
<evidence type="ECO:0000313" key="3">
    <source>
        <dbReference type="EMBL" id="OCB71588.1"/>
    </source>
</evidence>
<evidence type="ECO:0000313" key="4">
    <source>
        <dbReference type="EMBL" id="SDI60919.1"/>
    </source>
</evidence>
<reference evidence="2 7" key="4">
    <citation type="submission" date="2019-07" db="EMBL/GenBank/DDBJ databases">
        <title>Whole genome shotgun sequence of Flavobacterium glycines NBRC 105008.</title>
        <authorList>
            <person name="Hosoyama A."/>
            <person name="Uohara A."/>
            <person name="Ohji S."/>
            <person name="Ichikawa N."/>
        </authorList>
    </citation>
    <scope>NUCLEOTIDE SEQUENCE [LARGE SCALE GENOMIC DNA]</scope>
    <source>
        <strain evidence="2 7">NBRC 105008</strain>
    </source>
</reference>
<keyword evidence="6" id="KW-1185">Reference proteome</keyword>
<dbReference type="Proteomes" id="UP000321579">
    <property type="component" value="Unassembled WGS sequence"/>
</dbReference>
<dbReference type="Pfam" id="PF16389">
    <property type="entry name" value="DUF4998"/>
    <property type="match status" value="1"/>
</dbReference>
<evidence type="ECO:0000259" key="1">
    <source>
        <dbReference type="Pfam" id="PF16405"/>
    </source>
</evidence>
<comment type="caution">
    <text evidence="3">The sequence shown here is derived from an EMBL/GenBank/DDBJ whole genome shotgun (WGS) entry which is preliminary data.</text>
</comment>
<reference evidence="4 6" key="3">
    <citation type="submission" date="2016-10" db="EMBL/GenBank/DDBJ databases">
        <authorList>
            <person name="Varghese N."/>
            <person name="Submissions S."/>
        </authorList>
    </citation>
    <scope>NUCLEOTIDE SEQUENCE [LARGE SCALE GENOMIC DNA]</scope>
    <source>
        <strain evidence="4 6">Gm-149</strain>
    </source>
</reference>
<organism evidence="3 5">
    <name type="scientific">Flavobacterium glycines</name>
    <dbReference type="NCBI Taxonomy" id="551990"/>
    <lineage>
        <taxon>Bacteria</taxon>
        <taxon>Pseudomonadati</taxon>
        <taxon>Bacteroidota</taxon>
        <taxon>Flavobacteriia</taxon>
        <taxon>Flavobacteriales</taxon>
        <taxon>Flavobacteriaceae</taxon>
        <taxon>Flavobacterium</taxon>
    </lineage>
</organism>
<name>A0A1B9DPG4_9FLAO</name>
<accession>A0A1B9DPG4</accession>
<dbReference type="OrthoDB" id="9794261at2"/>
<dbReference type="EMBL" id="FNEO01000001">
    <property type="protein sequence ID" value="SDI60919.1"/>
    <property type="molecule type" value="Genomic_DNA"/>
</dbReference>
<dbReference type="RefSeq" id="WP_066328297.1">
    <property type="nucleotide sequence ID" value="NZ_BJVF01000001.1"/>
</dbReference>
<proteinExistence type="predicted"/>
<dbReference type="EMBL" id="LVEO01000018">
    <property type="protein sequence ID" value="OCB71588.1"/>
    <property type="molecule type" value="Genomic_DNA"/>
</dbReference>
<evidence type="ECO:0000313" key="7">
    <source>
        <dbReference type="Proteomes" id="UP000321579"/>
    </source>
</evidence>
<gene>
    <name evidence="3" type="ORF">FBGL_10160</name>
    <name evidence="2" type="ORF">FGL01_13620</name>
    <name evidence="4" type="ORF">SAMN05192550_0335</name>
</gene>